<comment type="cofactor">
    <cofactor evidence="1">
        <name>[4Fe-4S] cluster</name>
        <dbReference type="ChEBI" id="CHEBI:49883"/>
    </cofactor>
</comment>
<evidence type="ECO:0000256" key="3">
    <source>
        <dbReference type="ARBA" id="ARBA00022723"/>
    </source>
</evidence>
<protein>
    <submittedName>
        <fullName evidence="7">Radical SAM protein</fullName>
    </submittedName>
</protein>
<keyword evidence="5" id="KW-0411">Iron-sulfur</keyword>
<dbReference type="CDD" id="cd01335">
    <property type="entry name" value="Radical_SAM"/>
    <property type="match status" value="1"/>
</dbReference>
<dbReference type="Pfam" id="PF04055">
    <property type="entry name" value="Radical_SAM"/>
    <property type="match status" value="1"/>
</dbReference>
<feature type="domain" description="Radical SAM core" evidence="6">
    <location>
        <begin position="34"/>
        <end position="253"/>
    </location>
</feature>
<evidence type="ECO:0000259" key="6">
    <source>
        <dbReference type="PROSITE" id="PS51918"/>
    </source>
</evidence>
<dbReference type="SUPFAM" id="SSF102114">
    <property type="entry name" value="Radical SAM enzymes"/>
    <property type="match status" value="1"/>
</dbReference>
<dbReference type="InterPro" id="IPR034422">
    <property type="entry name" value="HydE/PylB-like"/>
</dbReference>
<keyword evidence="4" id="KW-0408">Iron</keyword>
<keyword evidence="2" id="KW-0949">S-adenosyl-L-methionine</keyword>
<dbReference type="InterPro" id="IPR013785">
    <property type="entry name" value="Aldolase_TIM"/>
</dbReference>
<accession>A0A7C4Y403</accession>
<dbReference type="PANTHER" id="PTHR43726:SF1">
    <property type="entry name" value="BIOTIN SYNTHASE"/>
    <property type="match status" value="1"/>
</dbReference>
<dbReference type="Gene3D" id="3.20.20.70">
    <property type="entry name" value="Aldolase class I"/>
    <property type="match status" value="1"/>
</dbReference>
<reference evidence="7" key="1">
    <citation type="journal article" date="2020" name="mSystems">
        <title>Genome- and Community-Level Interaction Insights into Carbon Utilization and Element Cycling Functions of Hydrothermarchaeota in Hydrothermal Sediment.</title>
        <authorList>
            <person name="Zhou Z."/>
            <person name="Liu Y."/>
            <person name="Xu W."/>
            <person name="Pan J."/>
            <person name="Luo Z.H."/>
            <person name="Li M."/>
        </authorList>
    </citation>
    <scope>NUCLEOTIDE SEQUENCE [LARGE SCALE GENOMIC DNA]</scope>
    <source>
        <strain evidence="7">SpSt-794</strain>
    </source>
</reference>
<dbReference type="SFLD" id="SFLDG01098">
    <property type="entry name" value="Uncharacterised_Radical_SAM_Su"/>
    <property type="match status" value="1"/>
</dbReference>
<sequence>MSAVPLSKEAVLKKSIGVSLGSLAILGLRDIKFFARPTTVYLMVSRHCVFNCAYCAQARESKAHTENLSRITWPEETFERVLEGLSKYDDYRRICFQVVNGENYFEDTLMFLRAIKEKGIKKPISISIRESDTARIRLLFSEGAERISLPVDVVSKKYFSRYRGGIFEKSFESIISAGRAFKGRITTHIIVGLDEEDIELYESLKKFFKEGILVSLFAFTPIKGTPLQDHPKVPIHRYRKFQFVRSLIAKNIDFEGIFEKGVLTGLKLERTKDEITNLLKDPANFITQGCPGCNRPFYNESPLGPIYNFPVIPKDTDRIVREFVSLISNGNIFFKV</sequence>
<name>A0A7C4Y403_9BACT</name>
<keyword evidence="3" id="KW-0479">Metal-binding</keyword>
<dbReference type="SMART" id="SM00729">
    <property type="entry name" value="Elp3"/>
    <property type="match status" value="1"/>
</dbReference>
<dbReference type="AlphaFoldDB" id="A0A7C4Y403"/>
<gene>
    <name evidence="7" type="ORF">ENV82_02890</name>
</gene>
<dbReference type="InterPro" id="IPR007197">
    <property type="entry name" value="rSAM"/>
</dbReference>
<dbReference type="GO" id="GO:0051536">
    <property type="term" value="F:iron-sulfur cluster binding"/>
    <property type="evidence" value="ECO:0007669"/>
    <property type="project" value="UniProtKB-KW"/>
</dbReference>
<dbReference type="EMBL" id="DTHV01000092">
    <property type="protein sequence ID" value="HGW60361.1"/>
    <property type="molecule type" value="Genomic_DNA"/>
</dbReference>
<proteinExistence type="predicted"/>
<dbReference type="InterPro" id="IPR006638">
    <property type="entry name" value="Elp3/MiaA/NifB-like_rSAM"/>
</dbReference>
<evidence type="ECO:0000256" key="2">
    <source>
        <dbReference type="ARBA" id="ARBA00022691"/>
    </source>
</evidence>
<evidence type="ECO:0000256" key="1">
    <source>
        <dbReference type="ARBA" id="ARBA00001966"/>
    </source>
</evidence>
<dbReference type="SFLD" id="SFLDG01082">
    <property type="entry name" value="B12-binding_domain_containing"/>
    <property type="match status" value="1"/>
</dbReference>
<evidence type="ECO:0000313" key="7">
    <source>
        <dbReference type="EMBL" id="HGW60361.1"/>
    </source>
</evidence>
<comment type="caution">
    <text evidence="7">The sequence shown here is derived from an EMBL/GenBank/DDBJ whole genome shotgun (WGS) entry which is preliminary data.</text>
</comment>
<dbReference type="InterPro" id="IPR058240">
    <property type="entry name" value="rSAM_sf"/>
</dbReference>
<evidence type="ECO:0000256" key="4">
    <source>
        <dbReference type="ARBA" id="ARBA00023004"/>
    </source>
</evidence>
<dbReference type="GO" id="GO:0046872">
    <property type="term" value="F:metal ion binding"/>
    <property type="evidence" value="ECO:0007669"/>
    <property type="project" value="UniProtKB-KW"/>
</dbReference>
<dbReference type="PROSITE" id="PS51918">
    <property type="entry name" value="RADICAL_SAM"/>
    <property type="match status" value="1"/>
</dbReference>
<organism evidence="7">
    <name type="scientific">Caldisericum exile</name>
    <dbReference type="NCBI Taxonomy" id="693075"/>
    <lineage>
        <taxon>Bacteria</taxon>
        <taxon>Pseudomonadati</taxon>
        <taxon>Caldisericota/Cryosericota group</taxon>
        <taxon>Caldisericota</taxon>
        <taxon>Caldisericia</taxon>
        <taxon>Caldisericales</taxon>
        <taxon>Caldisericaceae</taxon>
        <taxon>Caldisericum</taxon>
    </lineage>
</organism>
<dbReference type="SFLD" id="SFLDS00029">
    <property type="entry name" value="Radical_SAM"/>
    <property type="match status" value="1"/>
</dbReference>
<evidence type="ECO:0000256" key="5">
    <source>
        <dbReference type="ARBA" id="ARBA00023014"/>
    </source>
</evidence>
<dbReference type="PANTHER" id="PTHR43726">
    <property type="entry name" value="3-METHYLORNITHINE SYNTHASE"/>
    <property type="match status" value="1"/>
</dbReference>
<dbReference type="GO" id="GO:0016740">
    <property type="term" value="F:transferase activity"/>
    <property type="evidence" value="ECO:0007669"/>
    <property type="project" value="TreeGrafter"/>
</dbReference>